<dbReference type="Gene3D" id="3.40.50.20">
    <property type="match status" value="1"/>
</dbReference>
<evidence type="ECO:0008006" key="5">
    <source>
        <dbReference type="Google" id="ProtNLM"/>
    </source>
</evidence>
<feature type="domain" description="LpxI N-terminal" evidence="2">
    <location>
        <begin position="9"/>
        <end position="139"/>
    </location>
</feature>
<keyword evidence="4" id="KW-1185">Reference proteome</keyword>
<dbReference type="KEGG" id="fil:BN1229_v1_2969"/>
<reference evidence="4" key="1">
    <citation type="submission" date="2015-02" db="EMBL/GenBank/DDBJ databases">
        <authorList>
            <person name="Chooi Y.-H."/>
        </authorList>
    </citation>
    <scope>NUCLEOTIDE SEQUENCE [LARGE SCALE GENOMIC DNA]</scope>
    <source>
        <strain evidence="4">strain Y</strain>
    </source>
</reference>
<dbReference type="PANTHER" id="PTHR39962:SF1">
    <property type="entry name" value="LPXI FAMILY PROTEIN"/>
    <property type="match status" value="1"/>
</dbReference>
<dbReference type="Pfam" id="PF17930">
    <property type="entry name" value="LpxI_N"/>
    <property type="match status" value="1"/>
</dbReference>
<feature type="domain" description="LpxI C-terminal" evidence="1">
    <location>
        <begin position="143"/>
        <end position="275"/>
    </location>
</feature>
<evidence type="ECO:0000313" key="3">
    <source>
        <dbReference type="EMBL" id="CPR21207.1"/>
    </source>
</evidence>
<dbReference type="InterPro" id="IPR041255">
    <property type="entry name" value="LpxI_N"/>
</dbReference>
<evidence type="ECO:0000313" key="4">
    <source>
        <dbReference type="Proteomes" id="UP000033187"/>
    </source>
</evidence>
<evidence type="ECO:0000259" key="2">
    <source>
        <dbReference type="Pfam" id="PF17930"/>
    </source>
</evidence>
<dbReference type="RefSeq" id="WP_046478760.1">
    <property type="nucleotide sequence ID" value="NZ_LN829118.1"/>
</dbReference>
<proteinExistence type="predicted"/>
<feature type="domain" description="LpxI C-terminal" evidence="1">
    <location>
        <begin position="298"/>
        <end position="423"/>
    </location>
</feature>
<dbReference type="Gene3D" id="3.40.140.80">
    <property type="match status" value="2"/>
</dbReference>
<dbReference type="Proteomes" id="UP000033187">
    <property type="component" value="Chromosome 1"/>
</dbReference>
<gene>
    <name evidence="3" type="ORF">YBN1229_v1_2948</name>
</gene>
<evidence type="ECO:0000259" key="1">
    <source>
        <dbReference type="Pfam" id="PF06230"/>
    </source>
</evidence>
<dbReference type="PANTHER" id="PTHR39962">
    <property type="entry name" value="BLL4848 PROTEIN"/>
    <property type="match status" value="1"/>
</dbReference>
<protein>
    <recommendedName>
        <fullName evidence="5">DUF1009 domain-containing protein</fullName>
    </recommendedName>
</protein>
<dbReference type="OrthoDB" id="9789836at2"/>
<name>A0A0D6JIQ7_9HYPH</name>
<dbReference type="InterPro" id="IPR010415">
    <property type="entry name" value="LpxI_C"/>
</dbReference>
<sequence>MTGSPLPRRIAILAGGGSLPQEIAYRLKARGDHVHILAINGAAEIKDDATLQTSVDFAQIGKILSVLKNDKLTEMLIIGSVKRPDLANIKPDLGFFRAVPTVIRLIRAGGDDAVLRGVIAFFEKHGVRIVGPADVVPELLVSSGPLGRHGADSRQKLDIAKGLAVIRRLAPFDVGQGVVVAQGVVLAVEGAEGTDRMLQRLVARRANQNYLECGVLTKGPKPGQEMRIDLPTIGPNTVHNVQAAGLSGIAVAVGCTLTAERDDLRNTADAAGVYVEGVALGELQKRAKADRVTLDLQVFGRRRASATQRSDCIKGGGVLTVLAQEGVAAAATVVHRAHVLAIETGEGIDQILLRSGDLRQWGRGVWMRNAGVTVLADSRDLDATLLARAAETGLAGIAVMLGDSTLAIERKVIEEADKRGLFIAGLTWGQGEPG</sequence>
<dbReference type="KEGG" id="fiy:BN1229_v1_2948"/>
<dbReference type="InterPro" id="IPR043167">
    <property type="entry name" value="LpxI_C_sf"/>
</dbReference>
<dbReference type="InterPro" id="IPR053174">
    <property type="entry name" value="LpxI"/>
</dbReference>
<accession>A0A0D6JIQ7</accession>
<organism evidence="3 4">
    <name type="scientific">Candidatus Filomicrobium marinum</name>
    <dbReference type="NCBI Taxonomy" id="1608628"/>
    <lineage>
        <taxon>Bacteria</taxon>
        <taxon>Pseudomonadati</taxon>
        <taxon>Pseudomonadota</taxon>
        <taxon>Alphaproteobacteria</taxon>
        <taxon>Hyphomicrobiales</taxon>
        <taxon>Hyphomicrobiaceae</taxon>
        <taxon>Filomicrobium</taxon>
    </lineage>
</organism>
<dbReference type="AlphaFoldDB" id="A0A0D6JIQ7"/>
<dbReference type="EMBL" id="LN829119">
    <property type="protein sequence ID" value="CPR21207.1"/>
    <property type="molecule type" value="Genomic_DNA"/>
</dbReference>
<dbReference type="Pfam" id="PF06230">
    <property type="entry name" value="LpxI_C"/>
    <property type="match status" value="2"/>
</dbReference>